<dbReference type="Proteomes" id="UP001152649">
    <property type="component" value="Unassembled WGS sequence"/>
</dbReference>
<protein>
    <recommendedName>
        <fullName evidence="2">Gfd2/YDR514C-like C-terminal domain-containing protein</fullName>
    </recommendedName>
</protein>
<dbReference type="GO" id="GO:0003676">
    <property type="term" value="F:nucleic acid binding"/>
    <property type="evidence" value="ECO:0007669"/>
    <property type="project" value="InterPro"/>
</dbReference>
<keyword evidence="4" id="KW-1185">Reference proteome</keyword>
<evidence type="ECO:0000313" key="3">
    <source>
        <dbReference type="EMBL" id="CAG8247413.1"/>
    </source>
</evidence>
<dbReference type="AlphaFoldDB" id="A0A9W4N347"/>
<dbReference type="Gene3D" id="3.30.420.10">
    <property type="entry name" value="Ribonuclease H-like superfamily/Ribonuclease H"/>
    <property type="match status" value="1"/>
</dbReference>
<dbReference type="InterPro" id="IPR036397">
    <property type="entry name" value="RNaseH_sf"/>
</dbReference>
<dbReference type="SUPFAM" id="SSF53098">
    <property type="entry name" value="Ribonuclease H-like"/>
    <property type="match status" value="1"/>
</dbReference>
<organism evidence="3 4">
    <name type="scientific">Penicillium salamii</name>
    <dbReference type="NCBI Taxonomy" id="1612424"/>
    <lineage>
        <taxon>Eukaryota</taxon>
        <taxon>Fungi</taxon>
        <taxon>Dikarya</taxon>
        <taxon>Ascomycota</taxon>
        <taxon>Pezizomycotina</taxon>
        <taxon>Eurotiomycetes</taxon>
        <taxon>Eurotiomycetidae</taxon>
        <taxon>Eurotiales</taxon>
        <taxon>Aspergillaceae</taxon>
        <taxon>Penicillium</taxon>
    </lineage>
</organism>
<dbReference type="PANTHER" id="PTHR28083:SF1">
    <property type="entry name" value="GOOD FOR FULL DBP5 ACTIVITY PROTEIN 2"/>
    <property type="match status" value="1"/>
</dbReference>
<accession>A0A9W4N347</accession>
<feature type="compositionally biased region" description="Acidic residues" evidence="1">
    <location>
        <begin position="128"/>
        <end position="138"/>
    </location>
</feature>
<feature type="domain" description="Gfd2/YDR514C-like C-terminal" evidence="2">
    <location>
        <begin position="379"/>
        <end position="575"/>
    </location>
</feature>
<evidence type="ECO:0000256" key="1">
    <source>
        <dbReference type="SAM" id="MobiDB-lite"/>
    </source>
</evidence>
<dbReference type="GO" id="GO:0005634">
    <property type="term" value="C:nucleus"/>
    <property type="evidence" value="ECO:0007669"/>
    <property type="project" value="TreeGrafter"/>
</dbReference>
<feature type="compositionally biased region" description="Basic and acidic residues" evidence="1">
    <location>
        <begin position="118"/>
        <end position="127"/>
    </location>
</feature>
<dbReference type="Pfam" id="PF21762">
    <property type="entry name" value="DEDDh_C"/>
    <property type="match status" value="1"/>
</dbReference>
<feature type="region of interest" description="Disordered" evidence="1">
    <location>
        <begin position="103"/>
        <end position="154"/>
    </location>
</feature>
<dbReference type="EMBL" id="CAJVPG010000022">
    <property type="protein sequence ID" value="CAG8247413.1"/>
    <property type="molecule type" value="Genomic_DNA"/>
</dbReference>
<dbReference type="InterPro" id="IPR040151">
    <property type="entry name" value="Gfd2/YDR514C-like"/>
</dbReference>
<feature type="compositionally biased region" description="Polar residues" evidence="1">
    <location>
        <begin position="106"/>
        <end position="116"/>
    </location>
</feature>
<name>A0A9W4N347_9EURO</name>
<evidence type="ECO:0000313" key="4">
    <source>
        <dbReference type="Proteomes" id="UP001152649"/>
    </source>
</evidence>
<comment type="caution">
    <text evidence="3">The sequence shown here is derived from an EMBL/GenBank/DDBJ whole genome shotgun (WGS) entry which is preliminary data.</text>
</comment>
<sequence length="627" mass="69831">MASKQPAKLVDARDRLNHIFEGDPQAMELDAGLNRRTQAENVRPKRFTAPAIHKPGVSESCPEFDFDPVSPVEVPSNTLCNFSYIRSHVIGIQVADDSYLTELDQDPSSASCTPDQSPKVKESSDKSDSDDELEDEDTLTMPSGTQDPEISNPTSFTSAVTMARYAVKYCSGKLAKTVSTRFYNGGKFWKRTWDLYHLPVPKAVSKKPFLLIPTEQAQALLDEINTATNFRLTLTGPGKKGLVLEFTDEELELFHPKFIGRSSCVEQKDSLVALLPPPLDSWGDWSIEDMPWALCTYELKIKESIGTINVEKDAEKQARKEKREAANKKLEMCFGRVAAYFGLRPALKEGVEQPSFANGQLKPIDSLSPAQFNFQDKPIFISLDTEWMEDSGTLTEIGISVLDTDKLQGVVPGDFGHMWLSQIQARHLRVEEYRFHVNTKYQQGCPDYFNHGKSEFVQSADIAEVLNEVFSPSPLVVAGFEKKRTVILVGVNLSNDIDILRRKNCQAFLELDPSLPPPCSPVIHEVIDVSQLYRIYSGDLQPPGLANLLRNLQIIGRDLHNAGNDAYHTLEALVRLMLQAAGEKPQSYDAPAFPLVLEGETTECVQASSEQVQGKADSCENEEDLLL</sequence>
<dbReference type="InterPro" id="IPR048519">
    <property type="entry name" value="Gfd2/YDR514C-like_C"/>
</dbReference>
<dbReference type="PANTHER" id="PTHR28083">
    <property type="entry name" value="GOOD FOR FULL DBP5 ACTIVITY PROTEIN 2"/>
    <property type="match status" value="1"/>
</dbReference>
<dbReference type="InterPro" id="IPR012337">
    <property type="entry name" value="RNaseH-like_sf"/>
</dbReference>
<feature type="compositionally biased region" description="Polar residues" evidence="1">
    <location>
        <begin position="141"/>
        <end position="154"/>
    </location>
</feature>
<gene>
    <name evidence="3" type="ORF">PSALAMII_LOCUS640</name>
</gene>
<dbReference type="OrthoDB" id="45007at2759"/>
<proteinExistence type="predicted"/>
<reference evidence="3" key="1">
    <citation type="submission" date="2021-07" db="EMBL/GenBank/DDBJ databases">
        <authorList>
            <person name="Branca A.L. A."/>
        </authorList>
    </citation>
    <scope>NUCLEOTIDE SEQUENCE</scope>
</reference>
<evidence type="ECO:0000259" key="2">
    <source>
        <dbReference type="Pfam" id="PF21762"/>
    </source>
</evidence>